<keyword evidence="6" id="KW-0378">Hydrolase</keyword>
<name>A0ABY9ZV31_9ACTN</name>
<reference evidence="6 7" key="1">
    <citation type="submission" date="2023-09" db="EMBL/GenBank/DDBJ databases">
        <title>Micromonospora halotolerans DSM 45598 genome sequence.</title>
        <authorList>
            <person name="Mo P."/>
        </authorList>
    </citation>
    <scope>NUCLEOTIDE SEQUENCE [LARGE SCALE GENOMIC DNA]</scope>
    <source>
        <strain evidence="6 7">DSM 45598</strain>
    </source>
</reference>
<keyword evidence="6" id="KW-0255">Endonuclease</keyword>
<keyword evidence="3" id="KW-0238">DNA-binding</keyword>
<proteinExistence type="inferred from homology"/>
<evidence type="ECO:0000256" key="4">
    <source>
        <dbReference type="ARBA" id="ARBA00038652"/>
    </source>
</evidence>
<keyword evidence="2" id="KW-0680">Restriction system</keyword>
<dbReference type="InterPro" id="IPR000055">
    <property type="entry name" value="Restrct_endonuc_typeI_TRD"/>
</dbReference>
<feature type="domain" description="Type I restriction modification DNA specificity" evidence="5">
    <location>
        <begin position="247"/>
        <end position="371"/>
    </location>
</feature>
<dbReference type="PANTHER" id="PTHR43140">
    <property type="entry name" value="TYPE-1 RESTRICTION ENZYME ECOKI SPECIFICITY PROTEIN"/>
    <property type="match status" value="1"/>
</dbReference>
<comment type="subunit">
    <text evidence="4">The methyltransferase is composed of M and S polypeptides.</text>
</comment>
<keyword evidence="7" id="KW-1185">Reference proteome</keyword>
<comment type="similarity">
    <text evidence="1">Belongs to the type-I restriction system S methylase family.</text>
</comment>
<dbReference type="CDD" id="cd17248">
    <property type="entry name" value="RMtype1_S_AmiI-TRD2-CR2_like"/>
    <property type="match status" value="1"/>
</dbReference>
<evidence type="ECO:0000259" key="5">
    <source>
        <dbReference type="Pfam" id="PF01420"/>
    </source>
</evidence>
<feature type="domain" description="Type I restriction modification DNA specificity" evidence="5">
    <location>
        <begin position="11"/>
        <end position="175"/>
    </location>
</feature>
<dbReference type="GO" id="GO:0016787">
    <property type="term" value="F:hydrolase activity"/>
    <property type="evidence" value="ECO:0007669"/>
    <property type="project" value="UniProtKB-KW"/>
</dbReference>
<evidence type="ECO:0000256" key="3">
    <source>
        <dbReference type="ARBA" id="ARBA00023125"/>
    </source>
</evidence>
<dbReference type="InterPro" id="IPR051212">
    <property type="entry name" value="Type-I_RE_S_subunit"/>
</dbReference>
<evidence type="ECO:0000256" key="1">
    <source>
        <dbReference type="ARBA" id="ARBA00010923"/>
    </source>
</evidence>
<dbReference type="SUPFAM" id="SSF116734">
    <property type="entry name" value="DNA methylase specificity domain"/>
    <property type="match status" value="2"/>
</dbReference>
<evidence type="ECO:0000313" key="6">
    <source>
        <dbReference type="EMBL" id="WNM39151.1"/>
    </source>
</evidence>
<dbReference type="Gene3D" id="3.90.220.20">
    <property type="entry name" value="DNA methylase specificity domains"/>
    <property type="match status" value="2"/>
</dbReference>
<dbReference type="EMBL" id="CP134876">
    <property type="protein sequence ID" value="WNM39151.1"/>
    <property type="molecule type" value="Genomic_DNA"/>
</dbReference>
<dbReference type="GO" id="GO:0004519">
    <property type="term" value="F:endonuclease activity"/>
    <property type="evidence" value="ECO:0007669"/>
    <property type="project" value="UniProtKB-KW"/>
</dbReference>
<accession>A0ABY9ZV31</accession>
<evidence type="ECO:0000313" key="7">
    <source>
        <dbReference type="Proteomes" id="UP001303001"/>
    </source>
</evidence>
<dbReference type="Proteomes" id="UP001303001">
    <property type="component" value="Chromosome"/>
</dbReference>
<sequence length="410" mass="45916">MSEIAPWLVNSRYETVPIRYVAKLGTGHTPSRQKPEYWQNCDIPWITLADVWQLRDQSADLIQDTKEKVSALGLAHSAAVKHPAGTVILSRTASVGFSAIMGKDMATSQDFATWTCGHGLHPKFLLYVLKAMAPDLRRVAAGSTHKTIYMPDIEQLRTPLPPLIEQRRIVDFLDRQTIRFRRVVERRQRQLILLSERRRSMLPLMVSGAHLSATPVETNVPWYPALHSEGQIVPLLRAVQLQRGIDLTAEQRRPGNVVVVTTAGVVGEHDVAIVKGPGVVVGRYGSAGAVHWVGRDFWPHNTTLYVRDFKGNDPRFCYYLLKSLPFEMEQARSAIPGLNRNDLHKREVPLLPLELQRQVAHELDDAFGQLERSEELVRQSLALLTERYHAVVTAAVCGQLDASTAEGADV</sequence>
<dbReference type="InterPro" id="IPR044946">
    <property type="entry name" value="Restrct_endonuc_typeI_TRD_sf"/>
</dbReference>
<dbReference type="EC" id="3.1.21.-" evidence="6"/>
<dbReference type="Pfam" id="PF01420">
    <property type="entry name" value="Methylase_S"/>
    <property type="match status" value="2"/>
</dbReference>
<evidence type="ECO:0000256" key="2">
    <source>
        <dbReference type="ARBA" id="ARBA00022747"/>
    </source>
</evidence>
<dbReference type="CDD" id="cd17267">
    <property type="entry name" value="RMtype1_S_EcoAO83I-TRD1-CR1_like"/>
    <property type="match status" value="1"/>
</dbReference>
<dbReference type="PANTHER" id="PTHR43140:SF1">
    <property type="entry name" value="TYPE I RESTRICTION ENZYME ECOKI SPECIFICITY SUBUNIT"/>
    <property type="match status" value="1"/>
</dbReference>
<gene>
    <name evidence="6" type="ORF">RMN56_29200</name>
</gene>
<keyword evidence="6" id="KW-0540">Nuclease</keyword>
<organism evidence="6 7">
    <name type="scientific">Micromonospora halotolerans</name>
    <dbReference type="NCBI Taxonomy" id="709879"/>
    <lineage>
        <taxon>Bacteria</taxon>
        <taxon>Bacillati</taxon>
        <taxon>Actinomycetota</taxon>
        <taxon>Actinomycetes</taxon>
        <taxon>Micromonosporales</taxon>
        <taxon>Micromonosporaceae</taxon>
        <taxon>Micromonospora</taxon>
    </lineage>
</organism>
<dbReference type="RefSeq" id="WP_313721056.1">
    <property type="nucleotide sequence ID" value="NZ_CP134876.1"/>
</dbReference>
<protein>
    <submittedName>
        <fullName evidence="6">Restriction endonuclease subunit S</fullName>
        <ecNumber evidence="6">3.1.21.-</ecNumber>
    </submittedName>
</protein>